<feature type="transmembrane region" description="Helical" evidence="1">
    <location>
        <begin position="287"/>
        <end position="307"/>
    </location>
</feature>
<dbReference type="PANTHER" id="PTHR44167">
    <property type="entry name" value="OVARIAN-SPECIFIC SERINE/THREONINE-PROTEIN KINASE LOK-RELATED"/>
    <property type="match status" value="1"/>
</dbReference>
<dbReference type="PANTHER" id="PTHR44167:SF31">
    <property type="entry name" value="PROTEIN CBG02007"/>
    <property type="match status" value="1"/>
</dbReference>
<dbReference type="InterPro" id="IPR000719">
    <property type="entry name" value="Prot_kinase_dom"/>
</dbReference>
<evidence type="ECO:0000256" key="1">
    <source>
        <dbReference type="SAM" id="Phobius"/>
    </source>
</evidence>
<keyword evidence="4" id="KW-1185">Reference proteome</keyword>
<proteinExistence type="predicted"/>
<dbReference type="SUPFAM" id="SSF56112">
    <property type="entry name" value="Protein kinase-like (PK-like)"/>
    <property type="match status" value="1"/>
</dbReference>
<dbReference type="PROSITE" id="PS50011">
    <property type="entry name" value="PROTEIN_KINASE_DOM"/>
    <property type="match status" value="1"/>
</dbReference>
<evidence type="ECO:0000259" key="2">
    <source>
        <dbReference type="PROSITE" id="PS50011"/>
    </source>
</evidence>
<evidence type="ECO:0000313" key="4">
    <source>
        <dbReference type="Proteomes" id="UP000245998"/>
    </source>
</evidence>
<gene>
    <name evidence="3" type="ORF">DCC39_07790</name>
</gene>
<protein>
    <submittedName>
        <fullName evidence="3">Serine/threonine protein kinase</fullName>
    </submittedName>
</protein>
<organism evidence="3 4">
    <name type="scientific">Pueribacillus theae</name>
    <dbReference type="NCBI Taxonomy" id="2171751"/>
    <lineage>
        <taxon>Bacteria</taxon>
        <taxon>Bacillati</taxon>
        <taxon>Bacillota</taxon>
        <taxon>Bacilli</taxon>
        <taxon>Bacillales</taxon>
        <taxon>Bacillaceae</taxon>
        <taxon>Pueribacillus</taxon>
    </lineage>
</organism>
<dbReference type="RefSeq" id="WP_116554330.1">
    <property type="nucleotide sequence ID" value="NZ_QCZG01000012.1"/>
</dbReference>
<dbReference type="GO" id="GO:0004674">
    <property type="term" value="F:protein serine/threonine kinase activity"/>
    <property type="evidence" value="ECO:0007669"/>
    <property type="project" value="UniProtKB-KW"/>
</dbReference>
<dbReference type="AlphaFoldDB" id="A0A2U1K5A0"/>
<dbReference type="Proteomes" id="UP000245998">
    <property type="component" value="Unassembled WGS sequence"/>
</dbReference>
<keyword evidence="1" id="KW-0472">Membrane</keyword>
<comment type="caution">
    <text evidence="3">The sequence shown here is derived from an EMBL/GenBank/DDBJ whole genome shotgun (WGS) entry which is preliminary data.</text>
</comment>
<keyword evidence="1" id="KW-1133">Transmembrane helix</keyword>
<dbReference type="GO" id="GO:0005737">
    <property type="term" value="C:cytoplasm"/>
    <property type="evidence" value="ECO:0007669"/>
    <property type="project" value="TreeGrafter"/>
</dbReference>
<accession>A0A2U1K5A0</accession>
<dbReference type="EMBL" id="QCZG01000012">
    <property type="protein sequence ID" value="PWA12138.1"/>
    <property type="molecule type" value="Genomic_DNA"/>
</dbReference>
<dbReference type="SMART" id="SM00220">
    <property type="entry name" value="S_TKc"/>
    <property type="match status" value="1"/>
</dbReference>
<dbReference type="Gene3D" id="1.10.510.10">
    <property type="entry name" value="Transferase(Phosphotransferase) domain 1"/>
    <property type="match status" value="1"/>
</dbReference>
<keyword evidence="3" id="KW-0808">Transferase</keyword>
<sequence length="311" mass="35693">MSHLAKKQAINLKPGSVITGKWNHNRYKVVRSLGQGAVGAVYLVQSPLGLSALKIGFDKMGIVSEVNVLKQLTKVQGKSLGPSFIEMDDWNDSGFYWTFYVMEYIQGDSLFSFLKKRGNEWTAVFILQLLTGLEKLHNEGWVFGDLKPENLLVSGPAPNIRWLDVGGVTRNGRSIKEFTAFFDRGYWGAGSRKAEPSYDLFSLAMIILNIAYPKRFTKTEDGRLQLERKVNESPLLRQYEDVIIKALRNEYDHAREMRNDLLRHLKGKADSETRSSQRAKRKQTSRLLKVTMFVAFLLFLYLLYLYFNNLF</sequence>
<evidence type="ECO:0000313" key="3">
    <source>
        <dbReference type="EMBL" id="PWA12138.1"/>
    </source>
</evidence>
<dbReference type="InterPro" id="IPR011009">
    <property type="entry name" value="Kinase-like_dom_sf"/>
</dbReference>
<name>A0A2U1K5A0_9BACI</name>
<dbReference type="Pfam" id="PF00069">
    <property type="entry name" value="Pkinase"/>
    <property type="match status" value="1"/>
</dbReference>
<keyword evidence="1" id="KW-0812">Transmembrane</keyword>
<feature type="domain" description="Protein kinase" evidence="2">
    <location>
        <begin position="27"/>
        <end position="267"/>
    </location>
</feature>
<dbReference type="GO" id="GO:0005524">
    <property type="term" value="F:ATP binding"/>
    <property type="evidence" value="ECO:0007669"/>
    <property type="project" value="InterPro"/>
</dbReference>
<dbReference type="OrthoDB" id="583109at2"/>
<keyword evidence="3" id="KW-0723">Serine/threonine-protein kinase</keyword>
<reference evidence="3 4" key="1">
    <citation type="submission" date="2018-04" db="EMBL/GenBank/DDBJ databases">
        <title>Camelliibacillus theae gen. nov., sp. nov., isolated from Pu'er tea.</title>
        <authorList>
            <person name="Niu L."/>
        </authorList>
    </citation>
    <scope>NUCLEOTIDE SEQUENCE [LARGE SCALE GENOMIC DNA]</scope>
    <source>
        <strain evidence="3 4">T8</strain>
    </source>
</reference>
<keyword evidence="3" id="KW-0418">Kinase</keyword>